<dbReference type="InterPro" id="IPR006035">
    <property type="entry name" value="Ureohydrolase"/>
</dbReference>
<dbReference type="CDD" id="cd11593">
    <property type="entry name" value="Agmatinase-like_2"/>
    <property type="match status" value="1"/>
</dbReference>
<dbReference type="Proteomes" id="UP000324646">
    <property type="component" value="Chromosome"/>
</dbReference>
<keyword evidence="2 4" id="KW-0479">Metal-binding</keyword>
<dbReference type="InterPro" id="IPR023696">
    <property type="entry name" value="Ureohydrolase_dom_sf"/>
</dbReference>
<dbReference type="InterPro" id="IPR005925">
    <property type="entry name" value="Agmatinase-rel"/>
</dbReference>
<evidence type="ECO:0000256" key="3">
    <source>
        <dbReference type="ARBA" id="ARBA00022801"/>
    </source>
</evidence>
<dbReference type="PROSITE" id="PS01053">
    <property type="entry name" value="ARGINASE_1"/>
    <property type="match status" value="1"/>
</dbReference>
<dbReference type="GO" id="GO:0046872">
    <property type="term" value="F:metal ion binding"/>
    <property type="evidence" value="ECO:0007669"/>
    <property type="project" value="UniProtKB-KW"/>
</dbReference>
<feature type="binding site" evidence="4">
    <location>
        <position position="137"/>
    </location>
    <ligand>
        <name>Mn(2+)</name>
        <dbReference type="ChEBI" id="CHEBI:29035"/>
        <label>1</label>
    </ligand>
</feature>
<dbReference type="NCBIfam" id="TIGR01230">
    <property type="entry name" value="agmatinase"/>
    <property type="match status" value="1"/>
</dbReference>
<evidence type="ECO:0000256" key="1">
    <source>
        <dbReference type="ARBA" id="ARBA00009227"/>
    </source>
</evidence>
<protein>
    <submittedName>
        <fullName evidence="6">Agmatinase</fullName>
        <ecNumber evidence="6">3.5.3.11</ecNumber>
    </submittedName>
</protein>
<dbReference type="EC" id="3.5.3.11" evidence="6"/>
<dbReference type="GO" id="GO:0008783">
    <property type="term" value="F:agmatinase activity"/>
    <property type="evidence" value="ECO:0007669"/>
    <property type="project" value="UniProtKB-EC"/>
</dbReference>
<evidence type="ECO:0000256" key="4">
    <source>
        <dbReference type="PIRSR" id="PIRSR036979-1"/>
    </source>
</evidence>
<dbReference type="RefSeq" id="WP_148810827.1">
    <property type="nucleotide sequence ID" value="NZ_CP042243.1"/>
</dbReference>
<feature type="binding site" evidence="4">
    <location>
        <position position="214"/>
    </location>
    <ligand>
        <name>Mn(2+)</name>
        <dbReference type="ChEBI" id="CHEBI:29035"/>
        <label>1</label>
    </ligand>
</feature>
<comment type="cofactor">
    <cofactor evidence="4">
        <name>Mn(2+)</name>
        <dbReference type="ChEBI" id="CHEBI:29035"/>
    </cofactor>
    <text evidence="4">Binds 2 manganese ions per subunit.</text>
</comment>
<evidence type="ECO:0000256" key="5">
    <source>
        <dbReference type="RuleBase" id="RU003684"/>
    </source>
</evidence>
<gene>
    <name evidence="6" type="primary">speB</name>
    <name evidence="6" type="ORF">FQB35_10860</name>
</gene>
<keyword evidence="7" id="KW-1185">Reference proteome</keyword>
<dbReference type="InterPro" id="IPR020855">
    <property type="entry name" value="Ureohydrolase_Mn_BS"/>
</dbReference>
<dbReference type="OrthoDB" id="9788689at2"/>
<dbReference type="Gene3D" id="3.40.800.10">
    <property type="entry name" value="Ureohydrolase domain"/>
    <property type="match status" value="1"/>
</dbReference>
<feature type="binding site" evidence="4">
    <location>
        <position position="133"/>
    </location>
    <ligand>
        <name>Mn(2+)</name>
        <dbReference type="ChEBI" id="CHEBI:29035"/>
        <label>1</label>
    </ligand>
</feature>
<dbReference type="PIRSF" id="PIRSF036979">
    <property type="entry name" value="Arginase"/>
    <property type="match status" value="1"/>
</dbReference>
<feature type="binding site" evidence="4">
    <location>
        <position position="212"/>
    </location>
    <ligand>
        <name>Mn(2+)</name>
        <dbReference type="ChEBI" id="CHEBI:29035"/>
        <label>1</label>
    </ligand>
</feature>
<dbReference type="GO" id="GO:0033389">
    <property type="term" value="P:putrescine biosynthetic process from arginine, via agmatine"/>
    <property type="evidence" value="ECO:0007669"/>
    <property type="project" value="TreeGrafter"/>
</dbReference>
<sequence>MERCKNVLTFLGFDNEYKDSKIVVFGSPFDGTTSFRPGTRFASSIMRNESYGLETYSPYLDKDLNDIAVFDAGDLEFPFGNTKKVLEMIYSFTEDIVEDDKIPVMIGGEHLVTLPAVEAVYKKYKDLYILHFDAHTDLREDYMGEKLSHATVIRRIWDFLGDDRIYQFGIRSGEKEEFEWAKEHTKLTKFTCSGLKEVVKEIGDAPVYITIDLDILDPSVFPGTGTIEPGGISFHDMMEVIDNIKGLNIVGADIVELSPHYDTSGVSTAVACKILRELVLAIDKETVI</sequence>
<dbReference type="EMBL" id="CP042243">
    <property type="protein sequence ID" value="QEK13654.1"/>
    <property type="molecule type" value="Genomic_DNA"/>
</dbReference>
<dbReference type="Pfam" id="PF00491">
    <property type="entry name" value="Arginase"/>
    <property type="match status" value="1"/>
</dbReference>
<dbReference type="PANTHER" id="PTHR11358">
    <property type="entry name" value="ARGINASE/AGMATINASE"/>
    <property type="match status" value="1"/>
</dbReference>
<evidence type="ECO:0000313" key="7">
    <source>
        <dbReference type="Proteomes" id="UP000324646"/>
    </source>
</evidence>
<organism evidence="6 7">
    <name type="scientific">Crassaminicella thermophila</name>
    <dbReference type="NCBI Taxonomy" id="2599308"/>
    <lineage>
        <taxon>Bacteria</taxon>
        <taxon>Bacillati</taxon>
        <taxon>Bacillota</taxon>
        <taxon>Clostridia</taxon>
        <taxon>Eubacteriales</taxon>
        <taxon>Clostridiaceae</taxon>
        <taxon>Crassaminicella</taxon>
    </lineage>
</organism>
<comment type="similarity">
    <text evidence="1">Belongs to the arginase family. Agmatinase subfamily.</text>
</comment>
<proteinExistence type="inferred from homology"/>
<dbReference type="SUPFAM" id="SSF52768">
    <property type="entry name" value="Arginase/deacetylase"/>
    <property type="match status" value="1"/>
</dbReference>
<feature type="binding site" evidence="4">
    <location>
        <position position="135"/>
    </location>
    <ligand>
        <name>Mn(2+)</name>
        <dbReference type="ChEBI" id="CHEBI:29035"/>
        <label>1</label>
    </ligand>
</feature>
<keyword evidence="3 5" id="KW-0378">Hydrolase</keyword>
<evidence type="ECO:0000256" key="2">
    <source>
        <dbReference type="ARBA" id="ARBA00022723"/>
    </source>
</evidence>
<dbReference type="AlphaFoldDB" id="A0A5C0SJM9"/>
<name>A0A5C0SJM9_CRATE</name>
<reference evidence="6 7" key="1">
    <citation type="submission" date="2019-07" db="EMBL/GenBank/DDBJ databases">
        <title>Complete genome of Crassaminicella thermophila SY095.</title>
        <authorList>
            <person name="Li X."/>
        </authorList>
    </citation>
    <scope>NUCLEOTIDE SEQUENCE [LARGE SCALE GENOMIC DNA]</scope>
    <source>
        <strain evidence="6 7">SY095</strain>
    </source>
</reference>
<accession>A0A5C0SJM9</accession>
<dbReference type="KEGG" id="crs:FQB35_10860"/>
<dbReference type="PANTHER" id="PTHR11358:SF26">
    <property type="entry name" value="GUANIDINO ACID HYDROLASE, MITOCHONDRIAL"/>
    <property type="match status" value="1"/>
</dbReference>
<feature type="binding site" evidence="4">
    <location>
        <position position="110"/>
    </location>
    <ligand>
        <name>Mn(2+)</name>
        <dbReference type="ChEBI" id="CHEBI:29035"/>
        <label>1</label>
    </ligand>
</feature>
<keyword evidence="4" id="KW-0464">Manganese</keyword>
<dbReference type="PROSITE" id="PS51409">
    <property type="entry name" value="ARGINASE_2"/>
    <property type="match status" value="1"/>
</dbReference>
<evidence type="ECO:0000313" key="6">
    <source>
        <dbReference type="EMBL" id="QEK13654.1"/>
    </source>
</evidence>